<evidence type="ECO:0000313" key="2">
    <source>
        <dbReference type="Proteomes" id="UP000515928"/>
    </source>
</evidence>
<dbReference type="InterPro" id="IPR027396">
    <property type="entry name" value="DsrEFH-like"/>
</dbReference>
<proteinExistence type="predicted"/>
<dbReference type="KEGG" id="eio:H9L01_07985"/>
<name>A0A7G9RXH9_9FIRM</name>
<dbReference type="AlphaFoldDB" id="A0A7G9RXH9"/>
<gene>
    <name evidence="1" type="ORF">H9L01_07985</name>
</gene>
<reference evidence="1 2" key="1">
    <citation type="submission" date="2020-08" db="EMBL/GenBank/DDBJ databases">
        <title>Genome sequence of Erysipelothrix inopinata DSM 15511T.</title>
        <authorList>
            <person name="Hyun D.-W."/>
            <person name="Bae J.-W."/>
        </authorList>
    </citation>
    <scope>NUCLEOTIDE SEQUENCE [LARGE SCALE GENOMIC DNA]</scope>
    <source>
        <strain evidence="1 2">DSM 15511</strain>
    </source>
</reference>
<dbReference type="InterPro" id="IPR003787">
    <property type="entry name" value="Sulphur_relay_DsrE/F-like"/>
</dbReference>
<protein>
    <submittedName>
        <fullName evidence="1">DsrE family protein</fullName>
    </submittedName>
</protein>
<evidence type="ECO:0000313" key="1">
    <source>
        <dbReference type="EMBL" id="QNN60304.1"/>
    </source>
</evidence>
<dbReference type="PANTHER" id="PTHR37691">
    <property type="entry name" value="BLR3518 PROTEIN"/>
    <property type="match status" value="1"/>
</dbReference>
<accession>A0A7G9RXH9</accession>
<dbReference type="Proteomes" id="UP000515928">
    <property type="component" value="Chromosome"/>
</dbReference>
<dbReference type="EMBL" id="CP060715">
    <property type="protein sequence ID" value="QNN60304.1"/>
    <property type="molecule type" value="Genomic_DNA"/>
</dbReference>
<dbReference type="RefSeq" id="WP_187533434.1">
    <property type="nucleotide sequence ID" value="NZ_CBCSHU010000007.1"/>
</dbReference>
<dbReference type="Gene3D" id="3.40.1260.10">
    <property type="entry name" value="DsrEFH-like"/>
    <property type="match status" value="1"/>
</dbReference>
<dbReference type="PANTHER" id="PTHR37691:SF1">
    <property type="entry name" value="BLR3518 PROTEIN"/>
    <property type="match status" value="1"/>
</dbReference>
<dbReference type="SUPFAM" id="SSF75169">
    <property type="entry name" value="DsrEFH-like"/>
    <property type="match status" value="1"/>
</dbReference>
<keyword evidence="2" id="KW-1185">Reference proteome</keyword>
<dbReference type="Pfam" id="PF02635">
    <property type="entry name" value="DsrE"/>
    <property type="match status" value="1"/>
</dbReference>
<sequence length="106" mass="11887">MNVIFHLSESERFDHCYANIINLIKLQSDVETIELLVNGEAINLLRRGNNDRIAKLIPSVHVVACNNAMIAHQISEEDLVEGVNVVPAGVYELVKKQNEGYAYIKP</sequence>
<organism evidence="1 2">
    <name type="scientific">Erysipelothrix inopinata</name>
    <dbReference type="NCBI Taxonomy" id="225084"/>
    <lineage>
        <taxon>Bacteria</taxon>
        <taxon>Bacillati</taxon>
        <taxon>Bacillota</taxon>
        <taxon>Erysipelotrichia</taxon>
        <taxon>Erysipelotrichales</taxon>
        <taxon>Erysipelotrichaceae</taxon>
        <taxon>Erysipelothrix</taxon>
    </lineage>
</organism>